<evidence type="ECO:0000256" key="5">
    <source>
        <dbReference type="ARBA" id="ARBA00022695"/>
    </source>
</evidence>
<evidence type="ECO:0000259" key="11">
    <source>
        <dbReference type="Pfam" id="PF01050"/>
    </source>
</evidence>
<feature type="domain" description="Mannose-6-phosphate isomerase type II C-terminal" evidence="11">
    <location>
        <begin position="357"/>
        <end position="471"/>
    </location>
</feature>
<comment type="catalytic activity">
    <reaction evidence="8">
        <text>alpha-D-mannose 1-phosphate + GTP + H(+) = GDP-alpha-D-mannose + diphosphate</text>
        <dbReference type="Rhea" id="RHEA:15229"/>
        <dbReference type="ChEBI" id="CHEBI:15378"/>
        <dbReference type="ChEBI" id="CHEBI:33019"/>
        <dbReference type="ChEBI" id="CHEBI:37565"/>
        <dbReference type="ChEBI" id="CHEBI:57527"/>
        <dbReference type="ChEBI" id="CHEBI:58409"/>
        <dbReference type="EC" id="2.7.7.13"/>
    </reaction>
</comment>
<dbReference type="Pfam" id="PF00483">
    <property type="entry name" value="NTP_transferase"/>
    <property type="match status" value="1"/>
</dbReference>
<feature type="domain" description="MannoseP isomerase/GMP-like beta-helix" evidence="12">
    <location>
        <begin position="300"/>
        <end position="352"/>
    </location>
</feature>
<dbReference type="SUPFAM" id="SSF53448">
    <property type="entry name" value="Nucleotide-diphospho-sugar transferases"/>
    <property type="match status" value="1"/>
</dbReference>
<evidence type="ECO:0000313" key="13">
    <source>
        <dbReference type="EMBL" id="MDQ2070153.1"/>
    </source>
</evidence>
<keyword evidence="5 13" id="KW-0548">Nucleotidyltransferase</keyword>
<evidence type="ECO:0000256" key="1">
    <source>
        <dbReference type="ARBA" id="ARBA00004823"/>
    </source>
</evidence>
<evidence type="ECO:0000256" key="3">
    <source>
        <dbReference type="ARBA" id="ARBA00012387"/>
    </source>
</evidence>
<dbReference type="SUPFAM" id="SSF51182">
    <property type="entry name" value="RmlC-like cupins"/>
    <property type="match status" value="1"/>
</dbReference>
<evidence type="ECO:0000256" key="8">
    <source>
        <dbReference type="ARBA" id="ARBA00047343"/>
    </source>
</evidence>
<dbReference type="CDD" id="cd02213">
    <property type="entry name" value="cupin_PMI_typeII_C"/>
    <property type="match status" value="1"/>
</dbReference>
<dbReference type="NCBIfam" id="TIGR01479">
    <property type="entry name" value="GMP_PMI"/>
    <property type="match status" value="1"/>
</dbReference>
<dbReference type="Gene3D" id="2.60.120.10">
    <property type="entry name" value="Jelly Rolls"/>
    <property type="match status" value="1"/>
</dbReference>
<accession>A0ABU0W8S7</accession>
<feature type="domain" description="Nucleotidyl transferase" evidence="10">
    <location>
        <begin position="8"/>
        <end position="283"/>
    </location>
</feature>
<comment type="similarity">
    <text evidence="2 9">Belongs to the mannose-6-phosphate isomerase type 2 family.</text>
</comment>
<dbReference type="PANTHER" id="PTHR46390:SF1">
    <property type="entry name" value="MANNOSE-1-PHOSPHATE GUANYLYLTRANSFERASE"/>
    <property type="match status" value="1"/>
</dbReference>
<evidence type="ECO:0000259" key="10">
    <source>
        <dbReference type="Pfam" id="PF00483"/>
    </source>
</evidence>
<dbReference type="EMBL" id="JAVDDT010000006">
    <property type="protein sequence ID" value="MDQ2070153.1"/>
    <property type="molecule type" value="Genomic_DNA"/>
</dbReference>
<evidence type="ECO:0000313" key="14">
    <source>
        <dbReference type="Proteomes" id="UP001239019"/>
    </source>
</evidence>
<dbReference type="Proteomes" id="UP001239019">
    <property type="component" value="Unassembled WGS sequence"/>
</dbReference>
<evidence type="ECO:0000259" key="12">
    <source>
        <dbReference type="Pfam" id="PF22640"/>
    </source>
</evidence>
<organism evidence="13 14">
    <name type="scientific">Natronospira bacteriovora</name>
    <dbReference type="NCBI Taxonomy" id="3069753"/>
    <lineage>
        <taxon>Bacteria</taxon>
        <taxon>Pseudomonadati</taxon>
        <taxon>Pseudomonadota</taxon>
        <taxon>Gammaproteobacteria</taxon>
        <taxon>Natronospirales</taxon>
        <taxon>Natronospiraceae</taxon>
        <taxon>Natronospira</taxon>
    </lineage>
</organism>
<dbReference type="InterPro" id="IPR051161">
    <property type="entry name" value="Mannose-6P_isomerase_type2"/>
</dbReference>
<dbReference type="InterPro" id="IPR014710">
    <property type="entry name" value="RmlC-like_jellyroll"/>
</dbReference>
<keyword evidence="6" id="KW-0547">Nucleotide-binding</keyword>
<dbReference type="InterPro" id="IPR006375">
    <property type="entry name" value="Man1P_GuaTrfase/Man6P_Isoase"/>
</dbReference>
<dbReference type="InterPro" id="IPR005835">
    <property type="entry name" value="NTP_transferase_dom"/>
</dbReference>
<sequence length="476" mass="52180">MTDQNIVKVILAGGVGSRLWPLSRKAFPKQFHTLFGSEPMMGATLQRLNGLCNSHPVVVGNEEHRFLIADALKDAGHDSASVILEPEPKNTAAAIALAALEIAETDPDARMLVLPADHWIEDDGPLAEALSAAMEHLTLDDLVAFGIQPARPETGYGYIELDGDGSAPVRPMKQFVEKPDRATAEKYLESGRFLWNSGMFLFPAQKIVDELQAHAPDIMAAVKRSFDGRKTDGIFVRPDAAAFAEARADSIDYAIMEKTASARVIPVNIQWSDIGSWQSYLERGQAGQACDERGNVCDGDTLAVDCDNSLLVSRKRLVSAVGLKDVAVIETGDAVLVMPVSEAQNVKHLLGALNEQGRDEADTHAKVHRPWGTYETVDDGERYQVKRITVKPGGRLSLQMHHHRAEHWIIVSGTARVTRGEESFILTENQSTYIPLGEKHRIENPGAIPLEFIEVQSGAYLGEDDIVRFEDTYGRA</sequence>
<keyword evidence="14" id="KW-1185">Reference proteome</keyword>
<reference evidence="13 14" key="1">
    <citation type="submission" date="2023-08" db="EMBL/GenBank/DDBJ databases">
        <title>Whole-genome sequencing of halo(alkali)philic microorganisms from hypersaline lakes.</title>
        <authorList>
            <person name="Sorokin D.Y."/>
            <person name="Abbas B."/>
            <person name="Merkel A.Y."/>
        </authorList>
    </citation>
    <scope>NUCLEOTIDE SEQUENCE [LARGE SCALE GENOMIC DNA]</scope>
    <source>
        <strain evidence="13 14">AB-CW4</strain>
    </source>
</reference>
<dbReference type="InterPro" id="IPR049577">
    <property type="entry name" value="GMPP_N"/>
</dbReference>
<dbReference type="InterPro" id="IPR054566">
    <property type="entry name" value="ManC/GMP-like_b-helix"/>
</dbReference>
<dbReference type="InterPro" id="IPR001538">
    <property type="entry name" value="Man6P_isomerase-2_C"/>
</dbReference>
<keyword evidence="13" id="KW-0413">Isomerase</keyword>
<dbReference type="RefSeq" id="WP_306728651.1">
    <property type="nucleotide sequence ID" value="NZ_JAVDDT010000006.1"/>
</dbReference>
<evidence type="ECO:0000256" key="2">
    <source>
        <dbReference type="ARBA" id="ARBA00006115"/>
    </source>
</evidence>
<dbReference type="Gene3D" id="3.90.550.10">
    <property type="entry name" value="Spore Coat Polysaccharide Biosynthesis Protein SpsA, Chain A"/>
    <property type="match status" value="1"/>
</dbReference>
<comment type="pathway">
    <text evidence="1">Nucleotide-sugar biosynthesis; GDP-alpha-D-mannose biosynthesis; GDP-alpha-D-mannose from alpha-D-mannose 1-phosphate (GTP route): step 1/1.</text>
</comment>
<evidence type="ECO:0000256" key="4">
    <source>
        <dbReference type="ARBA" id="ARBA00022679"/>
    </source>
</evidence>
<proteinExistence type="inferred from homology"/>
<comment type="caution">
    <text evidence="13">The sequence shown here is derived from an EMBL/GenBank/DDBJ whole genome shotgun (WGS) entry which is preliminary data.</text>
</comment>
<dbReference type="CDD" id="cd02509">
    <property type="entry name" value="GDP-M1P_Guanylyltransferase"/>
    <property type="match status" value="1"/>
</dbReference>
<evidence type="ECO:0000256" key="6">
    <source>
        <dbReference type="ARBA" id="ARBA00022741"/>
    </source>
</evidence>
<dbReference type="GO" id="GO:0004475">
    <property type="term" value="F:mannose-1-phosphate guanylyltransferase (GTP) activity"/>
    <property type="evidence" value="ECO:0007669"/>
    <property type="project" value="UniProtKB-EC"/>
</dbReference>
<protein>
    <recommendedName>
        <fullName evidence="3">mannose-1-phosphate guanylyltransferase</fullName>
        <ecNumber evidence="3">2.7.7.13</ecNumber>
    </recommendedName>
</protein>
<dbReference type="InterPro" id="IPR011051">
    <property type="entry name" value="RmlC_Cupin_sf"/>
</dbReference>
<evidence type="ECO:0000256" key="9">
    <source>
        <dbReference type="RuleBase" id="RU004190"/>
    </source>
</evidence>
<dbReference type="PANTHER" id="PTHR46390">
    <property type="entry name" value="MANNOSE-1-PHOSPHATE GUANYLYLTRANSFERASE"/>
    <property type="match status" value="1"/>
</dbReference>
<evidence type="ECO:0000256" key="7">
    <source>
        <dbReference type="ARBA" id="ARBA00023134"/>
    </source>
</evidence>
<keyword evidence="4 13" id="KW-0808">Transferase</keyword>
<name>A0ABU0W8S7_9GAMM</name>
<dbReference type="GO" id="GO:0004476">
    <property type="term" value="F:mannose-6-phosphate isomerase activity"/>
    <property type="evidence" value="ECO:0007669"/>
    <property type="project" value="UniProtKB-EC"/>
</dbReference>
<gene>
    <name evidence="13" type="ORF">RBH19_09715</name>
</gene>
<dbReference type="EC" id="2.7.7.13" evidence="3"/>
<dbReference type="Pfam" id="PF22640">
    <property type="entry name" value="ManC_GMP_beta-helix"/>
    <property type="match status" value="1"/>
</dbReference>
<keyword evidence="7" id="KW-0342">GTP-binding</keyword>
<dbReference type="Pfam" id="PF01050">
    <property type="entry name" value="MannoseP_isomer"/>
    <property type="match status" value="1"/>
</dbReference>
<dbReference type="InterPro" id="IPR029044">
    <property type="entry name" value="Nucleotide-diphossugar_trans"/>
</dbReference>